<sequence length="59" mass="6528">MISNQQLIPHCLVVGPLVLDMKGSILTQSKEKIEARSTDHITTIVGVLFCLPMRPLRKG</sequence>
<evidence type="ECO:0000313" key="1">
    <source>
        <dbReference type="EMBL" id="KAL3824654.1"/>
    </source>
</evidence>
<comment type="caution">
    <text evidence="1">The sequence shown here is derived from an EMBL/GenBank/DDBJ whole genome shotgun (WGS) entry which is preliminary data.</text>
</comment>
<evidence type="ECO:0000313" key="2">
    <source>
        <dbReference type="Proteomes" id="UP001634393"/>
    </source>
</evidence>
<reference evidence="1 2" key="1">
    <citation type="submission" date="2024-12" db="EMBL/GenBank/DDBJ databases">
        <title>The unique morphological basis and parallel evolutionary history of personate flowers in Penstemon.</title>
        <authorList>
            <person name="Depatie T.H."/>
            <person name="Wessinger C.A."/>
        </authorList>
    </citation>
    <scope>NUCLEOTIDE SEQUENCE [LARGE SCALE GENOMIC DNA]</scope>
    <source>
        <strain evidence="1">WTNN_2</strain>
        <tissue evidence="1">Leaf</tissue>
    </source>
</reference>
<keyword evidence="2" id="KW-1185">Reference proteome</keyword>
<protein>
    <submittedName>
        <fullName evidence="1">Uncharacterized protein</fullName>
    </submittedName>
</protein>
<organism evidence="1 2">
    <name type="scientific">Penstemon smallii</name>
    <dbReference type="NCBI Taxonomy" id="265156"/>
    <lineage>
        <taxon>Eukaryota</taxon>
        <taxon>Viridiplantae</taxon>
        <taxon>Streptophyta</taxon>
        <taxon>Embryophyta</taxon>
        <taxon>Tracheophyta</taxon>
        <taxon>Spermatophyta</taxon>
        <taxon>Magnoliopsida</taxon>
        <taxon>eudicotyledons</taxon>
        <taxon>Gunneridae</taxon>
        <taxon>Pentapetalae</taxon>
        <taxon>asterids</taxon>
        <taxon>lamiids</taxon>
        <taxon>Lamiales</taxon>
        <taxon>Plantaginaceae</taxon>
        <taxon>Cheloneae</taxon>
        <taxon>Penstemon</taxon>
    </lineage>
</organism>
<accession>A0ABD3SJF0</accession>
<dbReference type="EMBL" id="JBJXBP010000006">
    <property type="protein sequence ID" value="KAL3824654.1"/>
    <property type="molecule type" value="Genomic_DNA"/>
</dbReference>
<gene>
    <name evidence="1" type="ORF">ACJIZ3_020683</name>
</gene>
<dbReference type="Proteomes" id="UP001634393">
    <property type="component" value="Unassembled WGS sequence"/>
</dbReference>
<proteinExistence type="predicted"/>
<dbReference type="AlphaFoldDB" id="A0ABD3SJF0"/>
<name>A0ABD3SJF0_9LAMI</name>